<dbReference type="Pfam" id="PF13541">
    <property type="entry name" value="ChlI"/>
    <property type="match status" value="1"/>
</dbReference>
<dbReference type="SMART" id="SM00382">
    <property type="entry name" value="AAA"/>
    <property type="match status" value="1"/>
</dbReference>
<organism evidence="15 16">
    <name type="scientific">Carboxydocella sporoproducens DSM 16521</name>
    <dbReference type="NCBI Taxonomy" id="1121270"/>
    <lineage>
        <taxon>Bacteria</taxon>
        <taxon>Bacillati</taxon>
        <taxon>Bacillota</taxon>
        <taxon>Clostridia</taxon>
        <taxon>Eubacteriales</taxon>
        <taxon>Clostridiales Family XVI. Incertae Sedis</taxon>
        <taxon>Carboxydocella</taxon>
    </lineage>
</organism>
<accession>A0A1T4S701</accession>
<dbReference type="SUPFAM" id="SSF52540">
    <property type="entry name" value="P-loop containing nucleoside triphosphate hydrolases"/>
    <property type="match status" value="1"/>
</dbReference>
<reference evidence="16" key="1">
    <citation type="submission" date="2017-02" db="EMBL/GenBank/DDBJ databases">
        <authorList>
            <person name="Varghese N."/>
            <person name="Submissions S."/>
        </authorList>
    </citation>
    <scope>NUCLEOTIDE SEQUENCE [LARGE SCALE GENOMIC DNA]</scope>
    <source>
        <strain evidence="16">DSM 16521</strain>
    </source>
</reference>
<dbReference type="InterPro" id="IPR041166">
    <property type="entry name" value="Rubredoxin_2"/>
</dbReference>
<dbReference type="Pfam" id="PF18073">
    <property type="entry name" value="Zn_ribbon_LapB"/>
    <property type="match status" value="1"/>
</dbReference>
<feature type="domain" description="RecA family profile 1" evidence="14">
    <location>
        <begin position="62"/>
        <end position="211"/>
    </location>
</feature>
<dbReference type="Gene3D" id="3.40.50.300">
    <property type="entry name" value="P-loop containing nucleotide triphosphate hydrolases"/>
    <property type="match status" value="1"/>
</dbReference>
<evidence type="ECO:0000256" key="10">
    <source>
        <dbReference type="ARBA" id="ARBA00023204"/>
    </source>
</evidence>
<comment type="function">
    <text evidence="13">DNA-dependent ATPase involved in processing of recombination intermediates, plays a role in repairing DNA breaks. Stimulates the branch migration of RecA-mediated strand transfer reactions, allowing the 3' invading strand to extend heteroduplex DNA faster. Binds ssDNA in the presence of ADP but not other nucleotides, has ATPase activity that is stimulated by ssDNA and various branched DNA structures, but inhibited by SSB. Does not have RecA's homology-searching function.</text>
</comment>
<keyword evidence="3 11" id="KW-0227">DNA damage</keyword>
<evidence type="ECO:0000256" key="9">
    <source>
        <dbReference type="ARBA" id="ARBA00023125"/>
    </source>
</evidence>
<dbReference type="Gene3D" id="3.30.230.10">
    <property type="match status" value="1"/>
</dbReference>
<evidence type="ECO:0000256" key="12">
    <source>
        <dbReference type="NCBIfam" id="TIGR00416"/>
    </source>
</evidence>
<dbReference type="InterPro" id="IPR027417">
    <property type="entry name" value="P-loop_NTPase"/>
</dbReference>
<dbReference type="GO" id="GO:0140664">
    <property type="term" value="F:ATP-dependent DNA damage sensor activity"/>
    <property type="evidence" value="ECO:0007669"/>
    <property type="project" value="InterPro"/>
</dbReference>
<evidence type="ECO:0000259" key="14">
    <source>
        <dbReference type="PROSITE" id="PS50162"/>
    </source>
</evidence>
<feature type="short sequence motif" description="RadA KNRFG motif" evidence="11">
    <location>
        <begin position="248"/>
        <end position="252"/>
    </location>
</feature>
<evidence type="ECO:0000256" key="5">
    <source>
        <dbReference type="ARBA" id="ARBA00022801"/>
    </source>
</evidence>
<dbReference type="GO" id="GO:0016787">
    <property type="term" value="F:hydrolase activity"/>
    <property type="evidence" value="ECO:0007669"/>
    <property type="project" value="UniProtKB-KW"/>
</dbReference>
<dbReference type="FunFam" id="3.40.50.300:FF:000050">
    <property type="entry name" value="DNA repair protein RadA"/>
    <property type="match status" value="1"/>
</dbReference>
<evidence type="ECO:0000256" key="1">
    <source>
        <dbReference type="ARBA" id="ARBA00022723"/>
    </source>
</evidence>
<dbReference type="GO" id="GO:0000725">
    <property type="term" value="P:recombinational repair"/>
    <property type="evidence" value="ECO:0007669"/>
    <property type="project" value="UniProtKB-UniRule"/>
</dbReference>
<dbReference type="PRINTS" id="PR01874">
    <property type="entry name" value="DNAREPAIRADA"/>
</dbReference>
<dbReference type="GO" id="GO:0003684">
    <property type="term" value="F:damaged DNA binding"/>
    <property type="evidence" value="ECO:0007669"/>
    <property type="project" value="InterPro"/>
</dbReference>
<comment type="function">
    <text evidence="11">Plays a role in repairing double-strand DNA breaks, probably involving stabilizing or processing branched DNA or blocked replication forks.</text>
</comment>
<name>A0A1T4S701_9FIRM</name>
<evidence type="ECO:0000313" key="15">
    <source>
        <dbReference type="EMBL" id="SKA23631.1"/>
    </source>
</evidence>
<dbReference type="Proteomes" id="UP000189933">
    <property type="component" value="Unassembled WGS sequence"/>
</dbReference>
<dbReference type="CDD" id="cd01121">
    <property type="entry name" value="RadA_SMS_N"/>
    <property type="match status" value="1"/>
</dbReference>
<keyword evidence="4 13" id="KW-0863">Zinc-finger</keyword>
<keyword evidence="5" id="KW-0378">Hydrolase</keyword>
<dbReference type="PROSITE" id="PS50162">
    <property type="entry name" value="RECA_2"/>
    <property type="match status" value="1"/>
</dbReference>
<dbReference type="RefSeq" id="WP_078666447.1">
    <property type="nucleotide sequence ID" value="NZ_FUXM01000044.1"/>
</dbReference>
<keyword evidence="9 11" id="KW-0238">DNA-binding</keyword>
<gene>
    <name evidence="11" type="primary">radA</name>
    <name evidence="15" type="ORF">SAMN02745885_02462</name>
</gene>
<feature type="region of interest" description="Lon-protease-like" evidence="11">
    <location>
        <begin position="347"/>
        <end position="452"/>
    </location>
</feature>
<keyword evidence="2 11" id="KW-0547">Nucleotide-binding</keyword>
<evidence type="ECO:0000256" key="4">
    <source>
        <dbReference type="ARBA" id="ARBA00022771"/>
    </source>
</evidence>
<protein>
    <recommendedName>
        <fullName evidence="11 12">DNA repair protein RadA</fullName>
    </recommendedName>
</protein>
<dbReference type="SUPFAM" id="SSF54211">
    <property type="entry name" value="Ribosomal protein S5 domain 2-like"/>
    <property type="match status" value="1"/>
</dbReference>
<evidence type="ECO:0000256" key="7">
    <source>
        <dbReference type="ARBA" id="ARBA00022840"/>
    </source>
</evidence>
<dbReference type="Pfam" id="PF13481">
    <property type="entry name" value="AAA_25"/>
    <property type="match status" value="1"/>
</dbReference>
<keyword evidence="8 11" id="KW-0346">Stress response</keyword>
<dbReference type="GO" id="GO:0005829">
    <property type="term" value="C:cytosol"/>
    <property type="evidence" value="ECO:0007669"/>
    <property type="project" value="TreeGrafter"/>
</dbReference>
<dbReference type="EMBL" id="FUXM01000044">
    <property type="protein sequence ID" value="SKA23631.1"/>
    <property type="molecule type" value="Genomic_DNA"/>
</dbReference>
<sequence>MKREKTRYVCQNCGQVELRWLGRCPGCGEWNSLVEEVRQETRTATSGKKIIPVPLPQIKTEKQERAATGLAELDRVLGGGLVRGSLVLVGGDPGIGKSTLLLQAAGYLAQKGPVLYISAEESLSQLRMRAERLGVEGPQVLAAAENCLEDILTAVDAGQDWQAVIIDSIQTVHSREITSAPGSVSQVRHCTGLLLDLAKGREIATLIVGHVTKEGALAGPRVLEHMVDTVLYFEGERHQNYRLLRAVKNRFGSTNELGLFEMTGSGLIDVSNPSGLLLAQRPVGEPGSVVVVAMEGSRPILVEIQALISPGNLANPRRMTSGLDYQRVALLLAVLEKRLGMQLSHMDAFVNVAGGLKLTEPAVDLGVAVALASSWRERSVDPEMVIIGEVGLTGEVRRVNQMEKRLQEAARIGFKRAVVPSGQKPEGPAELEIIEVGTVAEALDWSLGGMGR</sequence>
<dbReference type="PANTHER" id="PTHR32472">
    <property type="entry name" value="DNA REPAIR PROTEIN RADA"/>
    <property type="match status" value="1"/>
</dbReference>
<evidence type="ECO:0000256" key="11">
    <source>
        <dbReference type="HAMAP-Rule" id="MF_01498"/>
    </source>
</evidence>
<evidence type="ECO:0000256" key="2">
    <source>
        <dbReference type="ARBA" id="ARBA00022741"/>
    </source>
</evidence>
<dbReference type="HAMAP" id="MF_01498">
    <property type="entry name" value="RadA_bact"/>
    <property type="match status" value="1"/>
</dbReference>
<evidence type="ECO:0000256" key="6">
    <source>
        <dbReference type="ARBA" id="ARBA00022833"/>
    </source>
</evidence>
<dbReference type="NCBIfam" id="TIGR00416">
    <property type="entry name" value="sms"/>
    <property type="match status" value="1"/>
</dbReference>
<dbReference type="InterPro" id="IPR020588">
    <property type="entry name" value="RecA_ATP-bd"/>
</dbReference>
<dbReference type="InterPro" id="IPR003593">
    <property type="entry name" value="AAA+_ATPase"/>
</dbReference>
<keyword evidence="1 11" id="KW-0479">Metal-binding</keyword>
<dbReference type="InterPro" id="IPR014721">
    <property type="entry name" value="Ribsml_uS5_D2-typ_fold_subgr"/>
</dbReference>
<evidence type="ECO:0000256" key="13">
    <source>
        <dbReference type="RuleBase" id="RU003555"/>
    </source>
</evidence>
<dbReference type="InterPro" id="IPR004504">
    <property type="entry name" value="DNA_repair_RadA"/>
</dbReference>
<evidence type="ECO:0000313" key="16">
    <source>
        <dbReference type="Proteomes" id="UP000189933"/>
    </source>
</evidence>
<comment type="similarity">
    <text evidence="11 13">Belongs to the RecA family. RadA subfamily.</text>
</comment>
<dbReference type="GO" id="GO:0005524">
    <property type="term" value="F:ATP binding"/>
    <property type="evidence" value="ECO:0007669"/>
    <property type="project" value="UniProtKB-UniRule"/>
</dbReference>
<dbReference type="PANTHER" id="PTHR32472:SF10">
    <property type="entry name" value="DNA REPAIR PROTEIN RADA-LIKE PROTEIN"/>
    <property type="match status" value="1"/>
</dbReference>
<dbReference type="InterPro" id="IPR020568">
    <property type="entry name" value="Ribosomal_Su5_D2-typ_SF"/>
</dbReference>
<feature type="binding site" evidence="11">
    <location>
        <begin position="91"/>
        <end position="98"/>
    </location>
    <ligand>
        <name>ATP</name>
        <dbReference type="ChEBI" id="CHEBI:30616"/>
    </ligand>
</feature>
<dbReference type="GO" id="GO:0008270">
    <property type="term" value="F:zinc ion binding"/>
    <property type="evidence" value="ECO:0007669"/>
    <property type="project" value="UniProtKB-KW"/>
</dbReference>
<keyword evidence="6 13" id="KW-0862">Zinc</keyword>
<proteinExistence type="inferred from homology"/>
<dbReference type="AlphaFoldDB" id="A0A1T4S701"/>
<dbReference type="OrthoDB" id="9803906at2"/>
<keyword evidence="10 11" id="KW-0234">DNA repair</keyword>
<evidence type="ECO:0000256" key="8">
    <source>
        <dbReference type="ARBA" id="ARBA00023016"/>
    </source>
</evidence>
<keyword evidence="16" id="KW-1185">Reference proteome</keyword>
<keyword evidence="7 11" id="KW-0067">ATP-binding</keyword>
<comment type="domain">
    <text evidence="11">The middle region has homology to RecA with ATPase motifs including the RadA KNRFG motif, while the C-terminus is homologous to Lon protease.</text>
</comment>
<evidence type="ECO:0000256" key="3">
    <source>
        <dbReference type="ARBA" id="ARBA00022763"/>
    </source>
</evidence>